<sequence>MPFQLTFCQQAGNQHKKNQDALYNGKAVYQWQLKNAESYLLDNDKVIFGIADGVSSHPRNHLASHYLMALLSQCQSLDSQWLRQAHGDFCVKLAKDYFGISCTFVACELHHNGRGRVVNVGDSRAYKITANGEWQQLSFDHTILAEMKQQGLVKEGSDYASMYNGLTDCIVADFDADDFRIHIAEFQLEKGESILLCSDGLHDQLAPKAIQAIWDGYESPSHRLQICRKMVKMHRLYDDFSAVICEIV</sequence>
<dbReference type="EMBL" id="CP006954">
    <property type="protein sequence ID" value="AHG81540.1"/>
    <property type="molecule type" value="Genomic_DNA"/>
</dbReference>
<evidence type="ECO:0000313" key="2">
    <source>
        <dbReference type="EMBL" id="AHG81540.1"/>
    </source>
</evidence>
<dbReference type="AlphaFoldDB" id="A0A4V7I947"/>
<dbReference type="SUPFAM" id="SSF81606">
    <property type="entry name" value="PP2C-like"/>
    <property type="match status" value="1"/>
</dbReference>
<feature type="domain" description="PPM-type phosphatase" evidence="1">
    <location>
        <begin position="20"/>
        <end position="247"/>
    </location>
</feature>
<evidence type="ECO:0000259" key="1">
    <source>
        <dbReference type="PROSITE" id="PS51746"/>
    </source>
</evidence>
<evidence type="ECO:0000313" key="3">
    <source>
        <dbReference type="Proteomes" id="UP000019091"/>
    </source>
</evidence>
<dbReference type="PROSITE" id="PS51746">
    <property type="entry name" value="PPM_2"/>
    <property type="match status" value="1"/>
</dbReference>
<proteinExistence type="predicted"/>
<gene>
    <name evidence="2" type="ORF">F542_8220</name>
</gene>
<protein>
    <submittedName>
        <fullName evidence="2">Phosphoprotein phosphatase</fullName>
    </submittedName>
</protein>
<dbReference type="InterPro" id="IPR036457">
    <property type="entry name" value="PPM-type-like_dom_sf"/>
</dbReference>
<reference evidence="2 3" key="1">
    <citation type="journal article" date="2014" name="Genome Announc.">
        <title>Complete Closed Genome Sequences of Three Bibersteinia trehalosi Nasopharyngeal Isolates from Cattle with Shipping Fever.</title>
        <authorList>
            <person name="Harhay G.P."/>
            <person name="McVey D.S."/>
            <person name="Koren S."/>
            <person name="Phillippy A.M."/>
            <person name="Bono J."/>
            <person name="Harhay D.M."/>
            <person name="Clawson M.L."/>
            <person name="Heaton M.P."/>
            <person name="Chitko-McKown C.G."/>
            <person name="Korlach J."/>
            <person name="Smith T.P."/>
        </authorList>
    </citation>
    <scope>NUCLEOTIDE SEQUENCE [LARGE SCALE GENOMIC DNA]</scope>
    <source>
        <strain evidence="2 3">USDA-ARS-USMARC-188</strain>
    </source>
</reference>
<accession>A0A4V7I947</accession>
<dbReference type="SMART" id="SM00332">
    <property type="entry name" value="PP2Cc"/>
    <property type="match status" value="1"/>
</dbReference>
<organism evidence="2 3">
    <name type="scientific">Bibersteinia trehalosi USDA-ARS-USMARC-188</name>
    <dbReference type="NCBI Taxonomy" id="1263829"/>
    <lineage>
        <taxon>Bacteria</taxon>
        <taxon>Pseudomonadati</taxon>
        <taxon>Pseudomonadota</taxon>
        <taxon>Gammaproteobacteria</taxon>
        <taxon>Pasteurellales</taxon>
        <taxon>Pasteurellaceae</taxon>
        <taxon>Bibersteinia</taxon>
    </lineage>
</organism>
<dbReference type="InterPro" id="IPR001932">
    <property type="entry name" value="PPM-type_phosphatase-like_dom"/>
</dbReference>
<dbReference type="Proteomes" id="UP000019091">
    <property type="component" value="Chromosome"/>
</dbReference>
<name>A0A4V7I947_BIBTR</name>
<dbReference type="KEGG" id="btre:F542_8220"/>
<dbReference type="RefSeq" id="WP_015432797.1">
    <property type="nucleotide sequence ID" value="NZ_CP006954.1"/>
</dbReference>
<dbReference type="OrthoDB" id="9801841at2"/>
<dbReference type="Gene3D" id="3.60.40.10">
    <property type="entry name" value="PPM-type phosphatase domain"/>
    <property type="match status" value="1"/>
</dbReference>
<dbReference type="Pfam" id="PF13672">
    <property type="entry name" value="PP2C_2"/>
    <property type="match status" value="1"/>
</dbReference>